<evidence type="ECO:0000256" key="4">
    <source>
        <dbReference type="ARBA" id="ARBA00037670"/>
    </source>
</evidence>
<comment type="function">
    <text evidence="4">Responsible for synthesis of pseudouridine from uracil-65 in transfer RNAs.</text>
</comment>
<keyword evidence="12" id="KW-1185">Reference proteome</keyword>
<reference evidence="12" key="1">
    <citation type="journal article" date="2019" name="Int. J. Syst. Evol. Microbiol.">
        <title>The Global Catalogue of Microorganisms (GCM) 10K type strain sequencing project: providing services to taxonomists for standard genome sequencing and annotation.</title>
        <authorList>
            <consortium name="The Broad Institute Genomics Platform"/>
            <consortium name="The Broad Institute Genome Sequencing Center for Infectious Disease"/>
            <person name="Wu L."/>
            <person name="Ma J."/>
        </authorList>
    </citation>
    <scope>NUCLEOTIDE SEQUENCE [LARGE SCALE GENOMIC DNA]</scope>
    <source>
        <strain evidence="12">CGMCC 1.10992</strain>
    </source>
</reference>
<dbReference type="NCBIfam" id="NF008321">
    <property type="entry name" value="PRK11112.1"/>
    <property type="match status" value="1"/>
</dbReference>
<dbReference type="Pfam" id="PF00849">
    <property type="entry name" value="PseudoU_synth_2"/>
    <property type="match status" value="1"/>
</dbReference>
<feature type="domain" description="Pseudouridine synthase RsuA/RluA-like" evidence="10">
    <location>
        <begin position="14"/>
        <end position="174"/>
    </location>
</feature>
<evidence type="ECO:0000313" key="12">
    <source>
        <dbReference type="Proteomes" id="UP001597380"/>
    </source>
</evidence>
<evidence type="ECO:0000256" key="6">
    <source>
        <dbReference type="ARBA" id="ARBA00040675"/>
    </source>
</evidence>
<dbReference type="InterPro" id="IPR050188">
    <property type="entry name" value="RluA_PseudoU_synthase"/>
</dbReference>
<evidence type="ECO:0000256" key="7">
    <source>
        <dbReference type="ARBA" id="ARBA00041803"/>
    </source>
</evidence>
<evidence type="ECO:0000256" key="8">
    <source>
        <dbReference type="ARBA" id="ARBA00041975"/>
    </source>
</evidence>
<organism evidence="11 12">
    <name type="scientific">Corallincola platygyrae</name>
    <dbReference type="NCBI Taxonomy" id="1193278"/>
    <lineage>
        <taxon>Bacteria</taxon>
        <taxon>Pseudomonadati</taxon>
        <taxon>Pseudomonadota</taxon>
        <taxon>Gammaproteobacteria</taxon>
        <taxon>Alteromonadales</taxon>
        <taxon>Psychromonadaceae</taxon>
        <taxon>Corallincola</taxon>
    </lineage>
</organism>
<evidence type="ECO:0000256" key="9">
    <source>
        <dbReference type="ARBA" id="ARBA00043049"/>
    </source>
</evidence>
<dbReference type="PROSITE" id="PS01129">
    <property type="entry name" value="PSI_RLU"/>
    <property type="match status" value="1"/>
</dbReference>
<keyword evidence="2 11" id="KW-0413">Isomerase</keyword>
<evidence type="ECO:0000313" key="11">
    <source>
        <dbReference type="EMBL" id="MFD2097805.1"/>
    </source>
</evidence>
<evidence type="ECO:0000256" key="5">
    <source>
        <dbReference type="ARBA" id="ARBA00038943"/>
    </source>
</evidence>
<dbReference type="SUPFAM" id="SSF55120">
    <property type="entry name" value="Pseudouridine synthase"/>
    <property type="match status" value="1"/>
</dbReference>
<dbReference type="InterPro" id="IPR020103">
    <property type="entry name" value="PsdUridine_synth_cat_dom_sf"/>
</dbReference>
<dbReference type="GO" id="GO:0160149">
    <property type="term" value="F:tRNA pseudouridine(65) synthase activity"/>
    <property type="evidence" value="ECO:0007669"/>
    <property type="project" value="UniProtKB-EC"/>
</dbReference>
<keyword evidence="1" id="KW-0819">tRNA processing</keyword>
<comment type="caution">
    <text evidence="11">The sequence shown here is derived from an EMBL/GenBank/DDBJ whole genome shotgun (WGS) entry which is preliminary data.</text>
</comment>
<dbReference type="InterPro" id="IPR006145">
    <property type="entry name" value="PsdUridine_synth_RsuA/RluA"/>
</dbReference>
<dbReference type="PANTHER" id="PTHR21600:SF56">
    <property type="entry name" value="TRNA PSEUDOURIDINE SYNTHASE C"/>
    <property type="match status" value="1"/>
</dbReference>
<dbReference type="PANTHER" id="PTHR21600">
    <property type="entry name" value="MITOCHONDRIAL RNA PSEUDOURIDINE SYNTHASE"/>
    <property type="match status" value="1"/>
</dbReference>
<evidence type="ECO:0000256" key="1">
    <source>
        <dbReference type="ARBA" id="ARBA00022694"/>
    </source>
</evidence>
<proteinExistence type="predicted"/>
<sequence length="243" mass="27837">MDDRPLPILYQDEDIVIIDKPAGMLVHRSFLDKHETRFVMQTLRNQLGQHVFPVHRLDKPTSGCLVFALNSEMANRLAQLFELHQVNKEYHAIVRGYVNGSGTIDYALKPKVDKVADRFSSGEKEAQSAVTDYVALKHLTLPIPVGKYPEARYSLLRLKPKTGRKHQLRRHLAHISHPIVGDTTHGDGRHNRLFRNEFECHELLLRATSISFEHPLSGRTVSAEAEWTANWLALLERENWTPV</sequence>
<accession>A0ABW4XRT2</accession>
<evidence type="ECO:0000256" key="3">
    <source>
        <dbReference type="ARBA" id="ARBA00036607"/>
    </source>
</evidence>
<protein>
    <recommendedName>
        <fullName evidence="6">tRNA pseudouridine synthase C</fullName>
        <ecNumber evidence="5">5.4.99.26</ecNumber>
    </recommendedName>
    <alternativeName>
        <fullName evidence="8">tRNA pseudouridine(65) synthase</fullName>
    </alternativeName>
    <alternativeName>
        <fullName evidence="9">tRNA pseudouridylate synthase C</fullName>
    </alternativeName>
    <alternativeName>
        <fullName evidence="7">tRNA-uridine isomerase C</fullName>
    </alternativeName>
</protein>
<dbReference type="InterPro" id="IPR006224">
    <property type="entry name" value="PsdUridine_synth_RluA-like_CS"/>
</dbReference>
<name>A0ABW4XRT2_9GAMM</name>
<evidence type="ECO:0000256" key="2">
    <source>
        <dbReference type="ARBA" id="ARBA00023235"/>
    </source>
</evidence>
<dbReference type="EMBL" id="JBHUHT010000029">
    <property type="protein sequence ID" value="MFD2097805.1"/>
    <property type="molecule type" value="Genomic_DNA"/>
</dbReference>
<gene>
    <name evidence="11" type="primary">truC</name>
    <name evidence="11" type="ORF">ACFSJ3_17575</name>
</gene>
<dbReference type="Gene3D" id="3.30.2350.10">
    <property type="entry name" value="Pseudouridine synthase"/>
    <property type="match status" value="1"/>
</dbReference>
<dbReference type="RefSeq" id="WP_345342100.1">
    <property type="nucleotide sequence ID" value="NZ_BAABLI010000033.1"/>
</dbReference>
<dbReference type="Proteomes" id="UP001597380">
    <property type="component" value="Unassembled WGS sequence"/>
</dbReference>
<evidence type="ECO:0000259" key="10">
    <source>
        <dbReference type="Pfam" id="PF00849"/>
    </source>
</evidence>
<dbReference type="EC" id="5.4.99.26" evidence="5"/>
<comment type="catalytic activity">
    <reaction evidence="3">
        <text>uridine(65) in tRNA = pseudouridine(65) in tRNA</text>
        <dbReference type="Rhea" id="RHEA:42536"/>
        <dbReference type="Rhea" id="RHEA-COMP:10103"/>
        <dbReference type="Rhea" id="RHEA-COMP:10104"/>
        <dbReference type="ChEBI" id="CHEBI:65314"/>
        <dbReference type="ChEBI" id="CHEBI:65315"/>
        <dbReference type="EC" id="5.4.99.26"/>
    </reaction>
</comment>